<protein>
    <recommendedName>
        <fullName evidence="1">Glutamine amidotransferase domain-containing protein</fullName>
    </recommendedName>
</protein>
<dbReference type="Pfam" id="PF00117">
    <property type="entry name" value="GATase"/>
    <property type="match status" value="1"/>
</dbReference>
<reference evidence="3" key="1">
    <citation type="journal article" date="2019" name="Int. J. Syst. Evol. Microbiol.">
        <title>The Global Catalogue of Microorganisms (GCM) 10K type strain sequencing project: providing services to taxonomists for standard genome sequencing and annotation.</title>
        <authorList>
            <consortium name="The Broad Institute Genomics Platform"/>
            <consortium name="The Broad Institute Genome Sequencing Center for Infectious Disease"/>
            <person name="Wu L."/>
            <person name="Ma J."/>
        </authorList>
    </citation>
    <scope>NUCLEOTIDE SEQUENCE [LARGE SCALE GENOMIC DNA]</scope>
    <source>
        <strain evidence="3">CGMCC 1.15480</strain>
    </source>
</reference>
<accession>A0ABQ1PH07</accession>
<keyword evidence="3" id="KW-1185">Reference proteome</keyword>
<dbReference type="PRINTS" id="PR00096">
    <property type="entry name" value="GATASE"/>
</dbReference>
<dbReference type="Gene3D" id="3.40.50.880">
    <property type="match status" value="1"/>
</dbReference>
<dbReference type="RefSeq" id="WP_188668788.1">
    <property type="nucleotide sequence ID" value="NZ_BMJI01000019.1"/>
</dbReference>
<dbReference type="EMBL" id="BMJI01000019">
    <property type="protein sequence ID" value="GGC97205.1"/>
    <property type="molecule type" value="Genomic_DNA"/>
</dbReference>
<dbReference type="PROSITE" id="PS51273">
    <property type="entry name" value="GATASE_TYPE_1"/>
    <property type="match status" value="1"/>
</dbReference>
<evidence type="ECO:0000313" key="3">
    <source>
        <dbReference type="Proteomes" id="UP000597761"/>
    </source>
</evidence>
<dbReference type="InterPro" id="IPR044992">
    <property type="entry name" value="ChyE-like"/>
</dbReference>
<proteinExistence type="predicted"/>
<evidence type="ECO:0000313" key="2">
    <source>
        <dbReference type="EMBL" id="GGC97205.1"/>
    </source>
</evidence>
<dbReference type="CDD" id="cd01741">
    <property type="entry name" value="GATase1_1"/>
    <property type="match status" value="1"/>
</dbReference>
<dbReference type="PANTHER" id="PTHR42695">
    <property type="entry name" value="GLUTAMINE AMIDOTRANSFERASE YLR126C-RELATED"/>
    <property type="match status" value="1"/>
</dbReference>
<feature type="domain" description="Glutamine amidotransferase" evidence="1">
    <location>
        <begin position="36"/>
        <end position="197"/>
    </location>
</feature>
<dbReference type="SUPFAM" id="SSF52317">
    <property type="entry name" value="Class I glutamine amidotransferase-like"/>
    <property type="match status" value="1"/>
</dbReference>
<organism evidence="2 3">
    <name type="scientific">Tersicoccus solisilvae</name>
    <dbReference type="NCBI Taxonomy" id="1882339"/>
    <lineage>
        <taxon>Bacteria</taxon>
        <taxon>Bacillati</taxon>
        <taxon>Actinomycetota</taxon>
        <taxon>Actinomycetes</taxon>
        <taxon>Micrococcales</taxon>
        <taxon>Micrococcaceae</taxon>
        <taxon>Tersicoccus</taxon>
    </lineage>
</organism>
<dbReference type="InterPro" id="IPR029062">
    <property type="entry name" value="Class_I_gatase-like"/>
</dbReference>
<name>A0ABQ1PH07_9MICC</name>
<comment type="caution">
    <text evidence="2">The sequence shown here is derived from an EMBL/GenBank/DDBJ whole genome shotgun (WGS) entry which is preliminary data.</text>
</comment>
<sequence length="261" mass="26629">MTAPVLVLQHNVWEGPGLIGDALTAAGLTLSVRHLIDRPDDALPAVIDLAGVVLMGGPMRATDHAAHPGLAREAELVREAVAARVPVLGVCLGHQIIATALGAALHAGATHEVGLLPVHATGPWSSPESGDEIDRTGLDVPGLGFPAGETTVLHWHGDNVDAPDGSVVLASSAGCPVQAFTVGSALGLQFHPELTPAMLDRWLDEPDMRADLVAPGEDADTAADALRAAFAAEHPSVAAAFAPVFDAFARRCADAAGLASP</sequence>
<evidence type="ECO:0000259" key="1">
    <source>
        <dbReference type="Pfam" id="PF00117"/>
    </source>
</evidence>
<gene>
    <name evidence="2" type="ORF">GCM10011512_25280</name>
</gene>
<dbReference type="Proteomes" id="UP000597761">
    <property type="component" value="Unassembled WGS sequence"/>
</dbReference>
<dbReference type="InterPro" id="IPR017926">
    <property type="entry name" value="GATASE"/>
</dbReference>
<dbReference type="PANTHER" id="PTHR42695:SF5">
    <property type="entry name" value="GLUTAMINE AMIDOTRANSFERASE YLR126C-RELATED"/>
    <property type="match status" value="1"/>
</dbReference>